<feature type="domain" description="RING-type" evidence="3">
    <location>
        <begin position="47"/>
        <end position="87"/>
    </location>
</feature>
<gene>
    <name evidence="4" type="ORF">OMAR00294_LOCUS2396</name>
</gene>
<dbReference type="SUPFAM" id="SSF57850">
    <property type="entry name" value="RING/U-box"/>
    <property type="match status" value="1"/>
</dbReference>
<dbReference type="InterPro" id="IPR013083">
    <property type="entry name" value="Znf_RING/FYVE/PHD"/>
</dbReference>
<feature type="region of interest" description="Disordered" evidence="2">
    <location>
        <begin position="262"/>
        <end position="284"/>
    </location>
</feature>
<keyword evidence="1" id="KW-0862">Zinc</keyword>
<evidence type="ECO:0000259" key="3">
    <source>
        <dbReference type="PROSITE" id="PS50089"/>
    </source>
</evidence>
<evidence type="ECO:0000313" key="4">
    <source>
        <dbReference type="EMBL" id="CAE0843261.1"/>
    </source>
</evidence>
<protein>
    <recommendedName>
        <fullName evidence="3">RING-type domain-containing protein</fullName>
    </recommendedName>
</protein>
<accession>A0A7S4GPS7</accession>
<dbReference type="EMBL" id="HBJB01002930">
    <property type="protein sequence ID" value="CAE0843261.1"/>
    <property type="molecule type" value="Transcribed_RNA"/>
</dbReference>
<dbReference type="AlphaFoldDB" id="A0A7S4GPS7"/>
<dbReference type="Pfam" id="PF13920">
    <property type="entry name" value="zf-C3HC4_3"/>
    <property type="match status" value="1"/>
</dbReference>
<sequence>MRTPPMTRPDFWFGPCIGALRFTAADPRGVVNDCSSLGTILNTSLQCGVCFEALIMPVRLPCDGGHIFCFRCIRQWGHRNLSCPCCRGDIADWYNKQFSIAKPCDLVDPEREQKVVKEVFGGDREKYESCCPEACRGRFSWSLGRSAVRAVLHHVCFAKRSLSCRSPVLTGSVYVSVLMGLQIETKMGKGGVAQGRLRVGVWCEHAQPAKVVFKAMIGVEGQEIPPREAVPFPDSRVPRMSRMLRWAGNSAEQSLECDQSEGSVGHEASCPEERGPCRGVPQPRMRRSASAGMLGFRVPRGEPPAATWDQDDGPIRCTQAETCSRTLSGDFWENKEFKWSEWIPLEAVIRRIDCDGRLKISFEILQLKHLTAADVCVVQ</sequence>
<keyword evidence="1" id="KW-0863">Zinc-finger</keyword>
<evidence type="ECO:0000256" key="1">
    <source>
        <dbReference type="PROSITE-ProRule" id="PRU00175"/>
    </source>
</evidence>
<organism evidence="4">
    <name type="scientific">Oxyrrhis marina</name>
    <name type="common">Dinoflagellate</name>
    <dbReference type="NCBI Taxonomy" id="2969"/>
    <lineage>
        <taxon>Eukaryota</taxon>
        <taxon>Sar</taxon>
        <taxon>Alveolata</taxon>
        <taxon>Dinophyceae</taxon>
        <taxon>Oxyrrhinales</taxon>
        <taxon>Oxyrrhinaceae</taxon>
        <taxon>Oxyrrhis</taxon>
    </lineage>
</organism>
<dbReference type="SMART" id="SM00184">
    <property type="entry name" value="RING"/>
    <property type="match status" value="1"/>
</dbReference>
<dbReference type="GO" id="GO:0008270">
    <property type="term" value="F:zinc ion binding"/>
    <property type="evidence" value="ECO:0007669"/>
    <property type="project" value="UniProtKB-KW"/>
</dbReference>
<keyword evidence="1" id="KW-0479">Metal-binding</keyword>
<name>A0A7S4GPS7_OXYMA</name>
<reference evidence="4" key="1">
    <citation type="submission" date="2021-01" db="EMBL/GenBank/DDBJ databases">
        <authorList>
            <person name="Corre E."/>
            <person name="Pelletier E."/>
            <person name="Niang G."/>
            <person name="Scheremetjew M."/>
            <person name="Finn R."/>
            <person name="Kale V."/>
            <person name="Holt S."/>
            <person name="Cochrane G."/>
            <person name="Meng A."/>
            <person name="Brown T."/>
            <person name="Cohen L."/>
        </authorList>
    </citation>
    <scope>NUCLEOTIDE SEQUENCE</scope>
    <source>
        <strain evidence="4">LB1974</strain>
    </source>
</reference>
<dbReference type="Gene3D" id="3.30.40.10">
    <property type="entry name" value="Zinc/RING finger domain, C3HC4 (zinc finger)"/>
    <property type="match status" value="1"/>
</dbReference>
<dbReference type="InterPro" id="IPR001841">
    <property type="entry name" value="Znf_RING"/>
</dbReference>
<evidence type="ECO:0000256" key="2">
    <source>
        <dbReference type="SAM" id="MobiDB-lite"/>
    </source>
</evidence>
<proteinExistence type="predicted"/>
<dbReference type="PROSITE" id="PS50089">
    <property type="entry name" value="ZF_RING_2"/>
    <property type="match status" value="1"/>
</dbReference>